<gene>
    <name evidence="2" type="ORF">KUF71_016236</name>
</gene>
<evidence type="ECO:0000256" key="1">
    <source>
        <dbReference type="SAM" id="MobiDB-lite"/>
    </source>
</evidence>
<protein>
    <submittedName>
        <fullName evidence="2">Glutamate receptor ionotropic, kainate 4</fullName>
    </submittedName>
</protein>
<dbReference type="AlphaFoldDB" id="A0AAE1LPK8"/>
<comment type="caution">
    <text evidence="2">The sequence shown here is derived from an EMBL/GenBank/DDBJ whole genome shotgun (WGS) entry which is preliminary data.</text>
</comment>
<keyword evidence="3" id="KW-1185">Reference proteome</keyword>
<reference evidence="2" key="2">
    <citation type="journal article" date="2023" name="BMC Genomics">
        <title>Pest status, molecular evolution, and epigenetic factors derived from the genome assembly of Frankliniella fusca, a thysanopteran phytovirus vector.</title>
        <authorList>
            <person name="Catto M.A."/>
            <person name="Labadie P.E."/>
            <person name="Jacobson A.L."/>
            <person name="Kennedy G.G."/>
            <person name="Srinivasan R."/>
            <person name="Hunt B.G."/>
        </authorList>
    </citation>
    <scope>NUCLEOTIDE SEQUENCE</scope>
    <source>
        <strain evidence="2">PL_HMW_Pooled</strain>
    </source>
</reference>
<proteinExistence type="predicted"/>
<dbReference type="EMBL" id="JAHWGI010001301">
    <property type="protein sequence ID" value="KAK3927951.1"/>
    <property type="molecule type" value="Genomic_DNA"/>
</dbReference>
<reference evidence="2" key="1">
    <citation type="submission" date="2021-07" db="EMBL/GenBank/DDBJ databases">
        <authorList>
            <person name="Catto M.A."/>
            <person name="Jacobson A."/>
            <person name="Kennedy G."/>
            <person name="Labadie P."/>
            <person name="Hunt B.G."/>
            <person name="Srinivasan R."/>
        </authorList>
    </citation>
    <scope>NUCLEOTIDE SEQUENCE</scope>
    <source>
        <strain evidence="2">PL_HMW_Pooled</strain>
        <tissue evidence="2">Head</tissue>
    </source>
</reference>
<sequence length="231" mass="24227">MYPGPGGPAIQIAKERPLPAPCLAPCSALTASRRRSTAALYLRRKTLSALARRARAPRPPGCSPPLAALLLEVRRRRGGLPPLPPPLGERPDRLRASPSDPRLCSRTQEGRRCIKMATILGFLQVLTVSACALACSSTTATRHATSSASAVAAGPSPACATGPCSCSCATALLGSEPAELLERSVPVEEADDNVANGWRRMVPGNHECVDGPCATMHKCEKCGDLKLMTVS</sequence>
<name>A0AAE1LPK8_9NEOP</name>
<evidence type="ECO:0000313" key="2">
    <source>
        <dbReference type="EMBL" id="KAK3927951.1"/>
    </source>
</evidence>
<organism evidence="2 3">
    <name type="scientific">Frankliniella fusca</name>
    <dbReference type="NCBI Taxonomy" id="407009"/>
    <lineage>
        <taxon>Eukaryota</taxon>
        <taxon>Metazoa</taxon>
        <taxon>Ecdysozoa</taxon>
        <taxon>Arthropoda</taxon>
        <taxon>Hexapoda</taxon>
        <taxon>Insecta</taxon>
        <taxon>Pterygota</taxon>
        <taxon>Neoptera</taxon>
        <taxon>Paraneoptera</taxon>
        <taxon>Thysanoptera</taxon>
        <taxon>Terebrantia</taxon>
        <taxon>Thripoidea</taxon>
        <taxon>Thripidae</taxon>
        <taxon>Frankliniella</taxon>
    </lineage>
</organism>
<keyword evidence="2" id="KW-0675">Receptor</keyword>
<evidence type="ECO:0000313" key="3">
    <source>
        <dbReference type="Proteomes" id="UP001219518"/>
    </source>
</evidence>
<dbReference type="Proteomes" id="UP001219518">
    <property type="component" value="Unassembled WGS sequence"/>
</dbReference>
<accession>A0AAE1LPK8</accession>
<feature type="region of interest" description="Disordered" evidence="1">
    <location>
        <begin position="79"/>
        <end position="103"/>
    </location>
</feature>